<dbReference type="Proteomes" id="UP000053958">
    <property type="component" value="Unassembled WGS sequence"/>
</dbReference>
<name>A0A0F4Z3Y1_RASE3</name>
<dbReference type="Gene3D" id="2.60.120.620">
    <property type="entry name" value="q2cbj1_9rhob like domain"/>
    <property type="match status" value="1"/>
</dbReference>
<dbReference type="AlphaFoldDB" id="A0A0F4Z3Y1"/>
<evidence type="ECO:0008006" key="3">
    <source>
        <dbReference type="Google" id="ProtNLM"/>
    </source>
</evidence>
<comment type="caution">
    <text evidence="1">The sequence shown here is derived from an EMBL/GenBank/DDBJ whole genome shotgun (WGS) entry which is preliminary data.</text>
</comment>
<dbReference type="RefSeq" id="XP_013331398.1">
    <property type="nucleotide sequence ID" value="XM_013475944.1"/>
</dbReference>
<protein>
    <recommendedName>
        <fullName evidence="3">Phytanoyl-CoA dioxygenase</fullName>
    </recommendedName>
</protein>
<dbReference type="Pfam" id="PF05721">
    <property type="entry name" value="PhyH"/>
    <property type="match status" value="1"/>
</dbReference>
<evidence type="ECO:0000313" key="1">
    <source>
        <dbReference type="EMBL" id="KKA24786.1"/>
    </source>
</evidence>
<dbReference type="SUPFAM" id="SSF51197">
    <property type="entry name" value="Clavaminate synthase-like"/>
    <property type="match status" value="1"/>
</dbReference>
<sequence length="316" mass="36366">MAPESVLTQEQKDHFMKYGYIHLTDCFSREKAAEWTKDVWTRLGYSPTDKSTWTRERINMPSHRSEHVKTFAPKAWAAICELLGGEDRVDEESAVWNDGLIVNLGTPEWEGKWPHPRELQGWHVDGDFFVHFLDSREQALLVIPLFTDIQEHAGGTMICPDAIAHIAKHLHDHPEGVSPRMVPRGQQPQHEGLGFYSEIVQKCNEFYEMTGKVGDVILLHPLMVHSASINSLRIPRIITNPPVSLKEPFNFDRDDPSEYSFVERKTLKELGVERLRGWKITGERERVVPERLKVQAEMKKQELERLQKALETSVTA</sequence>
<accession>A0A0F4Z3Y1</accession>
<dbReference type="GeneID" id="25313496"/>
<keyword evidence="2" id="KW-1185">Reference proteome</keyword>
<dbReference type="InterPro" id="IPR008775">
    <property type="entry name" value="Phytyl_CoA_dOase-like"/>
</dbReference>
<gene>
    <name evidence="1" type="ORF">T310_1145</name>
</gene>
<evidence type="ECO:0000313" key="2">
    <source>
        <dbReference type="Proteomes" id="UP000053958"/>
    </source>
</evidence>
<reference evidence="1 2" key="1">
    <citation type="submission" date="2015-04" db="EMBL/GenBank/DDBJ databases">
        <authorList>
            <person name="Heijne W.H."/>
            <person name="Fedorova N.D."/>
            <person name="Nierman W.C."/>
            <person name="Vollebregt A.W."/>
            <person name="Zhao Z."/>
            <person name="Wu L."/>
            <person name="Kumar M."/>
            <person name="Stam H."/>
            <person name="van den Berg M.A."/>
            <person name="Pel H.J."/>
        </authorList>
    </citation>
    <scope>NUCLEOTIDE SEQUENCE [LARGE SCALE GENOMIC DNA]</scope>
    <source>
        <strain evidence="1 2">CBS 393.64</strain>
    </source>
</reference>
<dbReference type="OrthoDB" id="4664297at2759"/>
<organism evidence="1 2">
    <name type="scientific">Rasamsonia emersonii (strain ATCC 16479 / CBS 393.64 / IMI 116815)</name>
    <dbReference type="NCBI Taxonomy" id="1408163"/>
    <lineage>
        <taxon>Eukaryota</taxon>
        <taxon>Fungi</taxon>
        <taxon>Dikarya</taxon>
        <taxon>Ascomycota</taxon>
        <taxon>Pezizomycotina</taxon>
        <taxon>Eurotiomycetes</taxon>
        <taxon>Eurotiomycetidae</taxon>
        <taxon>Eurotiales</taxon>
        <taxon>Trichocomaceae</taxon>
        <taxon>Rasamsonia</taxon>
    </lineage>
</organism>
<proteinExistence type="predicted"/>
<dbReference type="EMBL" id="LASV01000048">
    <property type="protein sequence ID" value="KKA24786.1"/>
    <property type="molecule type" value="Genomic_DNA"/>
</dbReference>